<dbReference type="GO" id="GO:0004044">
    <property type="term" value="F:amidophosphoribosyltransferase activity"/>
    <property type="evidence" value="ECO:0007669"/>
    <property type="project" value="UniProtKB-UniRule"/>
</dbReference>
<keyword evidence="7 11" id="KW-0411">Iron-sulfur</keyword>
<comment type="pathway">
    <text evidence="1 7 8">Purine metabolism; IMP biosynthesis via de novo pathway; N(1)-(5-phospho-D-ribosyl)glycinamide from 5-phospho-alpha-D-ribose 1-diphosphate: step 1/2.</text>
</comment>
<keyword evidence="7" id="KW-0004">4Fe-4S</keyword>
<sequence length="476" mass="52008">MDELKEECGVFGIFGHSEAANLTYLGLYALQHRGQESAGIAAADGHHVTVARGMGYVADIFDDRTLSGLTGSSAIGHTRYSTAGESRLENAQPFLIDCVHGQMSICHNGNLVNAGEIRRDLVSKGSIFQTSSDTEVVLHLYARTQAPSQEQAAIESLAQVQGAYSILMMSPDRLIAARDPHGFRPLALGRLGEAWIACSETCALDLIGATYVRDVEPGEVVVITEAGLVSHKPFPPAARLHCVFEHVYFARPDSYVFGRSVNEARTAMGRQLAQESMVEADVIVPIPDSGVCAAIGFSEMSGIPMRMGLIRNHYVGRTFIQPQQSIRHFGVRVKLNPVRSILEGRRVVLIDDSIVRGTTSRKIVRMVKAAGAREVHMRISCPPTISPCFYGVDTPRRSELIAATHTLEEIRTYLDADSLAYLSLDGMLGAVTPERTHYCTSCYTGTYPIEFPKDQDAYLQLALKLDKPGLVLEEQV</sequence>
<accession>A0A143PG26</accession>
<evidence type="ECO:0000256" key="2">
    <source>
        <dbReference type="ARBA" id="ARBA00010138"/>
    </source>
</evidence>
<feature type="binding site" evidence="7 10">
    <location>
        <position position="289"/>
    </location>
    <ligand>
        <name>Mg(2+)</name>
        <dbReference type="ChEBI" id="CHEBI:18420"/>
    </ligand>
</feature>
<dbReference type="CDD" id="cd00715">
    <property type="entry name" value="GPATase_N"/>
    <property type="match status" value="1"/>
</dbReference>
<comment type="cofactor">
    <cofactor evidence="7 11">
        <name>[4Fe-4S] cluster</name>
        <dbReference type="ChEBI" id="CHEBI:49883"/>
    </cofactor>
    <text evidence="7 11">Binds 1 [4Fe-4S] cluster per subunit.</text>
</comment>
<evidence type="ECO:0000256" key="9">
    <source>
        <dbReference type="PIRSR" id="PIRSR000485-1"/>
    </source>
</evidence>
<evidence type="ECO:0000313" key="13">
    <source>
        <dbReference type="EMBL" id="AMY07376.1"/>
    </source>
</evidence>
<evidence type="ECO:0000256" key="3">
    <source>
        <dbReference type="ARBA" id="ARBA00022676"/>
    </source>
</evidence>
<dbReference type="GO" id="GO:0051539">
    <property type="term" value="F:4 iron, 4 sulfur cluster binding"/>
    <property type="evidence" value="ECO:0007669"/>
    <property type="project" value="UniProtKB-KW"/>
</dbReference>
<dbReference type="InterPro" id="IPR029055">
    <property type="entry name" value="Ntn_hydrolases_N"/>
</dbReference>
<dbReference type="GO" id="GO:0009113">
    <property type="term" value="P:purine nucleobase biosynthetic process"/>
    <property type="evidence" value="ECO:0007669"/>
    <property type="project" value="UniProtKB-UniRule"/>
</dbReference>
<evidence type="ECO:0000259" key="12">
    <source>
        <dbReference type="PROSITE" id="PS51278"/>
    </source>
</evidence>
<evidence type="ECO:0000256" key="1">
    <source>
        <dbReference type="ARBA" id="ARBA00005209"/>
    </source>
</evidence>
<dbReference type="UniPathway" id="UPA00074">
    <property type="reaction ID" value="UER00124"/>
</dbReference>
<keyword evidence="7 10" id="KW-0460">Magnesium</keyword>
<dbReference type="InterPro" id="IPR029057">
    <property type="entry name" value="PRTase-like"/>
</dbReference>
<dbReference type="PANTHER" id="PTHR11907">
    <property type="entry name" value="AMIDOPHOSPHORIBOSYLTRANSFERASE"/>
    <property type="match status" value="1"/>
</dbReference>
<evidence type="ECO:0000256" key="8">
    <source>
        <dbReference type="PIRNR" id="PIRNR000485"/>
    </source>
</evidence>
<gene>
    <name evidence="7 13" type="primary">purF</name>
    <name evidence="13" type="ORF">LuPra_00543</name>
</gene>
<reference evidence="13 14" key="1">
    <citation type="journal article" date="2016" name="Genome Announc.">
        <title>First Complete Genome Sequence of a Subdivision 6 Acidobacterium Strain.</title>
        <authorList>
            <person name="Huang S."/>
            <person name="Vieira S."/>
            <person name="Bunk B."/>
            <person name="Riedel T."/>
            <person name="Sproer C."/>
            <person name="Overmann J."/>
        </authorList>
    </citation>
    <scope>NUCLEOTIDE SEQUENCE [LARGE SCALE GENOMIC DNA]</scope>
    <source>
        <strain evidence="14">DSM 100886 HEG_-6_39</strain>
    </source>
</reference>
<evidence type="ECO:0000256" key="11">
    <source>
        <dbReference type="PIRSR" id="PIRSR000485-3"/>
    </source>
</evidence>
<dbReference type="RefSeq" id="WP_234800689.1">
    <property type="nucleotide sequence ID" value="NZ_CP015136.1"/>
</dbReference>
<protein>
    <recommendedName>
        <fullName evidence="7">Amidophosphoribosyltransferase</fullName>
        <shortName evidence="7">ATase</shortName>
        <ecNumber evidence="7">2.4.2.14</ecNumber>
    </recommendedName>
    <alternativeName>
        <fullName evidence="7">Glutamine phosphoribosylpyrophosphate amidotransferase</fullName>
        <shortName evidence="7">GPATase</shortName>
    </alternativeName>
</protein>
<evidence type="ECO:0000256" key="7">
    <source>
        <dbReference type="HAMAP-Rule" id="MF_01931"/>
    </source>
</evidence>
<feature type="binding site" evidence="7 11">
    <location>
        <position position="442"/>
    </location>
    <ligand>
        <name>[4Fe-4S] cluster</name>
        <dbReference type="ChEBI" id="CHEBI:49883"/>
    </ligand>
</feature>
<comment type="similarity">
    <text evidence="2 7 8">In the C-terminal section; belongs to the purine/pyrimidine phosphoribosyltransferase family.</text>
</comment>
<dbReference type="AlphaFoldDB" id="A0A143PG26"/>
<comment type="catalytic activity">
    <reaction evidence="7 8">
        <text>5-phospho-beta-D-ribosylamine + L-glutamate + diphosphate = 5-phospho-alpha-D-ribose 1-diphosphate + L-glutamine + H2O</text>
        <dbReference type="Rhea" id="RHEA:14905"/>
        <dbReference type="ChEBI" id="CHEBI:15377"/>
        <dbReference type="ChEBI" id="CHEBI:29985"/>
        <dbReference type="ChEBI" id="CHEBI:33019"/>
        <dbReference type="ChEBI" id="CHEBI:58017"/>
        <dbReference type="ChEBI" id="CHEBI:58359"/>
        <dbReference type="ChEBI" id="CHEBI:58681"/>
        <dbReference type="EC" id="2.4.2.14"/>
    </reaction>
</comment>
<dbReference type="CDD" id="cd06223">
    <property type="entry name" value="PRTases_typeI"/>
    <property type="match status" value="1"/>
</dbReference>
<dbReference type="Pfam" id="PF13522">
    <property type="entry name" value="GATase_6"/>
    <property type="match status" value="1"/>
</dbReference>
<dbReference type="KEGG" id="abac:LuPra_00543"/>
<reference evidence="14" key="2">
    <citation type="submission" date="2016-04" db="EMBL/GenBank/DDBJ databases">
        <title>First Complete Genome Sequence of a Subdivision 6 Acidobacterium.</title>
        <authorList>
            <person name="Huang S."/>
            <person name="Vieira S."/>
            <person name="Bunk B."/>
            <person name="Riedel T."/>
            <person name="Sproeer C."/>
            <person name="Overmann J."/>
        </authorList>
    </citation>
    <scope>NUCLEOTIDE SEQUENCE [LARGE SCALE GENOMIC DNA]</scope>
    <source>
        <strain evidence="14">DSM 100886 HEG_-6_39</strain>
    </source>
</reference>
<dbReference type="Proteomes" id="UP000076079">
    <property type="component" value="Chromosome"/>
</dbReference>
<name>A0A143PG26_LUTPR</name>
<dbReference type="GO" id="GO:0006189">
    <property type="term" value="P:'de novo' IMP biosynthetic process"/>
    <property type="evidence" value="ECO:0007669"/>
    <property type="project" value="UniProtKB-UniRule"/>
</dbReference>
<dbReference type="SUPFAM" id="SSF56235">
    <property type="entry name" value="N-terminal nucleophile aminohydrolases (Ntn hydrolases)"/>
    <property type="match status" value="1"/>
</dbReference>
<keyword evidence="5 7" id="KW-0658">Purine biosynthesis</keyword>
<dbReference type="PROSITE" id="PS51278">
    <property type="entry name" value="GATASE_TYPE_2"/>
    <property type="match status" value="1"/>
</dbReference>
<evidence type="ECO:0000256" key="10">
    <source>
        <dbReference type="PIRSR" id="PIRSR000485-2"/>
    </source>
</evidence>
<dbReference type="PATRIC" id="fig|1813736.3.peg.571"/>
<dbReference type="EC" id="2.4.2.14" evidence="7"/>
<evidence type="ECO:0000256" key="6">
    <source>
        <dbReference type="ARBA" id="ARBA00022962"/>
    </source>
</evidence>
<evidence type="ECO:0000313" key="14">
    <source>
        <dbReference type="Proteomes" id="UP000076079"/>
    </source>
</evidence>
<dbReference type="Gene3D" id="3.60.20.10">
    <property type="entry name" value="Glutamine Phosphoribosylpyrophosphate, subunit 1, domain 1"/>
    <property type="match status" value="1"/>
</dbReference>
<organism evidence="13 14">
    <name type="scientific">Luteitalea pratensis</name>
    <dbReference type="NCBI Taxonomy" id="1855912"/>
    <lineage>
        <taxon>Bacteria</taxon>
        <taxon>Pseudomonadati</taxon>
        <taxon>Acidobacteriota</taxon>
        <taxon>Vicinamibacteria</taxon>
        <taxon>Vicinamibacterales</taxon>
        <taxon>Vicinamibacteraceae</taxon>
        <taxon>Luteitalea</taxon>
    </lineage>
</organism>
<keyword evidence="4 7" id="KW-0808">Transferase</keyword>
<feature type="binding site" evidence="7 11">
    <location>
        <position position="439"/>
    </location>
    <ligand>
        <name>[4Fe-4S] cluster</name>
        <dbReference type="ChEBI" id="CHEBI:49883"/>
    </ligand>
</feature>
<feature type="binding site" evidence="7 10">
    <location>
        <position position="352"/>
    </location>
    <ligand>
        <name>Mg(2+)</name>
        <dbReference type="ChEBI" id="CHEBI:18420"/>
    </ligand>
</feature>
<dbReference type="NCBIfam" id="TIGR01134">
    <property type="entry name" value="purF"/>
    <property type="match status" value="1"/>
</dbReference>
<proteinExistence type="inferred from homology"/>
<dbReference type="SUPFAM" id="SSF53271">
    <property type="entry name" value="PRTase-like"/>
    <property type="match status" value="1"/>
</dbReference>
<dbReference type="HAMAP" id="MF_01931">
    <property type="entry name" value="PurF"/>
    <property type="match status" value="1"/>
</dbReference>
<feature type="domain" description="Glutamine amidotransferase type-2" evidence="12">
    <location>
        <begin position="8"/>
        <end position="226"/>
    </location>
</feature>
<keyword evidence="6 7" id="KW-0315">Glutamine amidotransferase</keyword>
<dbReference type="InterPro" id="IPR035584">
    <property type="entry name" value="PurF_N"/>
</dbReference>
<dbReference type="EMBL" id="CP015136">
    <property type="protein sequence ID" value="AMY07376.1"/>
    <property type="molecule type" value="Genomic_DNA"/>
</dbReference>
<feature type="active site" description="Nucleophile" evidence="7 9">
    <location>
        <position position="8"/>
    </location>
</feature>
<feature type="binding site" evidence="7 11">
    <location>
        <position position="388"/>
    </location>
    <ligand>
        <name>[4Fe-4S] cluster</name>
        <dbReference type="ChEBI" id="CHEBI:49883"/>
    </ligand>
</feature>
<evidence type="ECO:0000256" key="5">
    <source>
        <dbReference type="ARBA" id="ARBA00022755"/>
    </source>
</evidence>
<dbReference type="STRING" id="1855912.LuPra_00543"/>
<dbReference type="PIRSF" id="PIRSF000485">
    <property type="entry name" value="Amd_phspho_trans"/>
    <property type="match status" value="1"/>
</dbReference>
<dbReference type="InterPro" id="IPR005854">
    <property type="entry name" value="PurF"/>
</dbReference>
<keyword evidence="7 10" id="KW-0479">Metal-binding</keyword>
<keyword evidence="14" id="KW-1185">Reference proteome</keyword>
<keyword evidence="3 7" id="KW-0328">Glycosyltransferase</keyword>
<dbReference type="InterPro" id="IPR017932">
    <property type="entry name" value="GATase_2_dom"/>
</dbReference>
<feature type="binding site" evidence="7 10">
    <location>
        <position position="351"/>
    </location>
    <ligand>
        <name>Mg(2+)</name>
        <dbReference type="ChEBI" id="CHEBI:18420"/>
    </ligand>
</feature>
<evidence type="ECO:0000256" key="4">
    <source>
        <dbReference type="ARBA" id="ARBA00022679"/>
    </source>
</evidence>
<dbReference type="Gene3D" id="3.40.50.2020">
    <property type="match status" value="1"/>
</dbReference>
<comment type="function">
    <text evidence="7">Catalyzes the formation of phosphoribosylamine from phosphoribosylpyrophosphate (PRPP) and glutamine.</text>
</comment>
<dbReference type="InterPro" id="IPR000836">
    <property type="entry name" value="PRTase_dom"/>
</dbReference>
<feature type="binding site" evidence="7 11">
    <location>
        <position position="242"/>
    </location>
    <ligand>
        <name>[4Fe-4S] cluster</name>
        <dbReference type="ChEBI" id="CHEBI:49883"/>
    </ligand>
</feature>
<dbReference type="GO" id="GO:0000287">
    <property type="term" value="F:magnesium ion binding"/>
    <property type="evidence" value="ECO:0007669"/>
    <property type="project" value="UniProtKB-UniRule"/>
</dbReference>
<comment type="cofactor">
    <cofactor evidence="7 10">
        <name>Mg(2+)</name>
        <dbReference type="ChEBI" id="CHEBI:18420"/>
    </cofactor>
    <text evidence="7 10">Binds 1 Mg(2+) ion per subunit.</text>
</comment>
<keyword evidence="7 11" id="KW-0408">Iron</keyword>